<feature type="compositionally biased region" description="Basic and acidic residues" evidence="1">
    <location>
        <begin position="502"/>
        <end position="516"/>
    </location>
</feature>
<gene>
    <name evidence="4" type="ORF">Tci_022402</name>
</gene>
<dbReference type="AlphaFoldDB" id="A0A6L2KRC6"/>
<feature type="compositionally biased region" description="Basic and acidic residues" evidence="1">
    <location>
        <begin position="529"/>
        <end position="541"/>
    </location>
</feature>
<dbReference type="InterPro" id="IPR012337">
    <property type="entry name" value="RNaseH-like_sf"/>
</dbReference>
<feature type="region of interest" description="Disordered" evidence="1">
    <location>
        <begin position="494"/>
        <end position="549"/>
    </location>
</feature>
<evidence type="ECO:0000259" key="3">
    <source>
        <dbReference type="PROSITE" id="PS50994"/>
    </source>
</evidence>
<name>A0A6L2KRC6_TANCI</name>
<evidence type="ECO:0000313" key="4">
    <source>
        <dbReference type="EMBL" id="GEU50424.1"/>
    </source>
</evidence>
<keyword evidence="2" id="KW-0472">Membrane</keyword>
<reference evidence="4" key="1">
    <citation type="journal article" date="2019" name="Sci. Rep.">
        <title>Draft genome of Tanacetum cinerariifolium, the natural source of mosquito coil.</title>
        <authorList>
            <person name="Yamashiro T."/>
            <person name="Shiraishi A."/>
            <person name="Satake H."/>
            <person name="Nakayama K."/>
        </authorList>
    </citation>
    <scope>NUCLEOTIDE SEQUENCE</scope>
</reference>
<accession>A0A6L2KRC6</accession>
<dbReference type="InterPro" id="IPR036397">
    <property type="entry name" value="RNaseH_sf"/>
</dbReference>
<dbReference type="PROSITE" id="PS50994">
    <property type="entry name" value="INTEGRASE"/>
    <property type="match status" value="1"/>
</dbReference>
<dbReference type="GO" id="GO:0003676">
    <property type="term" value="F:nucleic acid binding"/>
    <property type="evidence" value="ECO:0007669"/>
    <property type="project" value="InterPro"/>
</dbReference>
<feature type="domain" description="Integrase catalytic" evidence="3">
    <location>
        <begin position="166"/>
        <end position="359"/>
    </location>
</feature>
<dbReference type="InterPro" id="IPR039537">
    <property type="entry name" value="Retrotran_Ty1/copia-like"/>
</dbReference>
<comment type="caution">
    <text evidence="4">The sequence shown here is derived from an EMBL/GenBank/DDBJ whole genome shotgun (WGS) entry which is preliminary data.</text>
</comment>
<keyword evidence="2" id="KW-0812">Transmembrane</keyword>
<dbReference type="PANTHER" id="PTHR42648">
    <property type="entry name" value="TRANSPOSASE, PUTATIVE-RELATED"/>
    <property type="match status" value="1"/>
</dbReference>
<dbReference type="GO" id="GO:0015074">
    <property type="term" value="P:DNA integration"/>
    <property type="evidence" value="ECO:0007669"/>
    <property type="project" value="InterPro"/>
</dbReference>
<sequence length="549" mass="60904">MVDQRWMKRKRRSDLFSYHNPFESFAIVEVSAATRVSTAYAKMPVSSLLNIVSLSNAVLICLKWSVLTATKRDILLGNVGLLRIPEGMVLLSHIEEEEPANFALMAFLALSSSSDTELSPSKPAQDLSHINRPTAPIIEDWVSDSEDESEAKAPQIVPSFVQSSKQVKTPRYSVYPVETSISAVLTQIKPVSITTVRPVSAAVPKIMVTRPRLAHSIVTKSKSPIRRYITHSQSPKTNNLPPRVTAVQASVVSAAQGNPKGGKISGKRKIKTGKLDFNDVYLVKGIKREFSIPRTPQQNGIAKRKNMTLIEAARTMLTDLLLPIPFWAEAVNTAFYVQNRVLVTKPHNKTPYELLHGQITSIGFMRPFGCPVTILNTLDSLGKFEGKVDEGFLVGYSVNSKAFRVFNSKTHIIQETLHVNFLENRPNIADSGPTWLFDIDSLTRTMNYQPVTAGNQTNPSAGFQEKFDAEKAGEEINQQYVLFPVWSSGSTNPQNYDGDAAFDEKEHNFDAKKPESEVIISPSNSAQSRKQDDKTKKEAKGKSHVKSFT</sequence>
<feature type="transmembrane region" description="Helical" evidence="2">
    <location>
        <begin position="48"/>
        <end position="66"/>
    </location>
</feature>
<dbReference type="InterPro" id="IPR057670">
    <property type="entry name" value="SH3_retrovirus"/>
</dbReference>
<dbReference type="InterPro" id="IPR001584">
    <property type="entry name" value="Integrase_cat-core"/>
</dbReference>
<dbReference type="PANTHER" id="PTHR42648:SF32">
    <property type="entry name" value="RIBONUCLEASE H-LIKE DOMAIN, GAG-PRE-INTEGRASE DOMAIN PROTEIN-RELATED"/>
    <property type="match status" value="1"/>
</dbReference>
<dbReference type="Pfam" id="PF25597">
    <property type="entry name" value="SH3_retrovirus"/>
    <property type="match status" value="1"/>
</dbReference>
<organism evidence="4">
    <name type="scientific">Tanacetum cinerariifolium</name>
    <name type="common">Dalmatian daisy</name>
    <name type="synonym">Chrysanthemum cinerariifolium</name>
    <dbReference type="NCBI Taxonomy" id="118510"/>
    <lineage>
        <taxon>Eukaryota</taxon>
        <taxon>Viridiplantae</taxon>
        <taxon>Streptophyta</taxon>
        <taxon>Embryophyta</taxon>
        <taxon>Tracheophyta</taxon>
        <taxon>Spermatophyta</taxon>
        <taxon>Magnoliopsida</taxon>
        <taxon>eudicotyledons</taxon>
        <taxon>Gunneridae</taxon>
        <taxon>Pentapetalae</taxon>
        <taxon>asterids</taxon>
        <taxon>campanulids</taxon>
        <taxon>Asterales</taxon>
        <taxon>Asteraceae</taxon>
        <taxon>Asteroideae</taxon>
        <taxon>Anthemideae</taxon>
        <taxon>Anthemidinae</taxon>
        <taxon>Tanacetum</taxon>
    </lineage>
</organism>
<evidence type="ECO:0000256" key="1">
    <source>
        <dbReference type="SAM" id="MobiDB-lite"/>
    </source>
</evidence>
<dbReference type="EMBL" id="BKCJ010002712">
    <property type="protein sequence ID" value="GEU50424.1"/>
    <property type="molecule type" value="Genomic_DNA"/>
</dbReference>
<dbReference type="SUPFAM" id="SSF53098">
    <property type="entry name" value="Ribonuclease H-like"/>
    <property type="match status" value="1"/>
</dbReference>
<proteinExistence type="predicted"/>
<evidence type="ECO:0000256" key="2">
    <source>
        <dbReference type="SAM" id="Phobius"/>
    </source>
</evidence>
<dbReference type="Gene3D" id="3.30.420.10">
    <property type="entry name" value="Ribonuclease H-like superfamily/Ribonuclease H"/>
    <property type="match status" value="1"/>
</dbReference>
<protein>
    <submittedName>
        <fullName evidence="4">Retrovirus-related Pol polyprotein from transposon TNT 1-94</fullName>
    </submittedName>
</protein>
<keyword evidence="2" id="KW-1133">Transmembrane helix</keyword>